<dbReference type="Gramene" id="mRNA:HanXRQr2_Chr16g0763291">
    <property type="protein sequence ID" value="mRNA:HanXRQr2_Chr16g0763291"/>
    <property type="gene ID" value="HanXRQr2_Chr16g0763291"/>
</dbReference>
<evidence type="ECO:0000313" key="3">
    <source>
        <dbReference type="Proteomes" id="UP000215914"/>
    </source>
</evidence>
<dbReference type="Proteomes" id="UP000215914">
    <property type="component" value="Unassembled WGS sequence"/>
</dbReference>
<proteinExistence type="predicted"/>
<dbReference type="EMBL" id="MNCJ02000331">
    <property type="protein sequence ID" value="KAF5761287.1"/>
    <property type="molecule type" value="Genomic_DNA"/>
</dbReference>
<organism evidence="2 3">
    <name type="scientific">Helianthus annuus</name>
    <name type="common">Common sunflower</name>
    <dbReference type="NCBI Taxonomy" id="4232"/>
    <lineage>
        <taxon>Eukaryota</taxon>
        <taxon>Viridiplantae</taxon>
        <taxon>Streptophyta</taxon>
        <taxon>Embryophyta</taxon>
        <taxon>Tracheophyta</taxon>
        <taxon>Spermatophyta</taxon>
        <taxon>Magnoliopsida</taxon>
        <taxon>eudicotyledons</taxon>
        <taxon>Gunneridae</taxon>
        <taxon>Pentapetalae</taxon>
        <taxon>asterids</taxon>
        <taxon>campanulids</taxon>
        <taxon>Asterales</taxon>
        <taxon>Asteraceae</taxon>
        <taxon>Asteroideae</taxon>
        <taxon>Heliantheae alliance</taxon>
        <taxon>Heliantheae</taxon>
        <taxon>Helianthus</taxon>
    </lineage>
</organism>
<feature type="domain" description="Tf2-1-like SH3-like" evidence="1">
    <location>
        <begin position="3"/>
        <end position="51"/>
    </location>
</feature>
<sequence>MRFGKKGKLSPRYIGPFEVIERVGSVAYKLNLPEELNGIHNVFHICNLKKCFADES</sequence>
<dbReference type="PANTHER" id="PTHR46148">
    <property type="entry name" value="CHROMO DOMAIN-CONTAINING PROTEIN"/>
    <property type="match status" value="1"/>
</dbReference>
<dbReference type="Pfam" id="PF24626">
    <property type="entry name" value="SH3_Tf2-1"/>
    <property type="match status" value="1"/>
</dbReference>
<gene>
    <name evidence="2" type="ORF">HanXRQr2_Chr16g0763291</name>
</gene>
<dbReference type="AlphaFoldDB" id="A0A9K3DTE2"/>
<reference evidence="2" key="2">
    <citation type="submission" date="2020-06" db="EMBL/GenBank/DDBJ databases">
        <title>Helianthus annuus Genome sequencing and assembly Release 2.</title>
        <authorList>
            <person name="Gouzy J."/>
            <person name="Langlade N."/>
            <person name="Munos S."/>
        </authorList>
    </citation>
    <scope>NUCLEOTIDE SEQUENCE</scope>
    <source>
        <tissue evidence="2">Leaves</tissue>
    </source>
</reference>
<dbReference type="PANTHER" id="PTHR46148:SF60">
    <property type="entry name" value="CHROMO DOMAIN-CONTAINING PROTEIN"/>
    <property type="match status" value="1"/>
</dbReference>
<evidence type="ECO:0000313" key="2">
    <source>
        <dbReference type="EMBL" id="KAF5761287.1"/>
    </source>
</evidence>
<dbReference type="InterPro" id="IPR056924">
    <property type="entry name" value="SH3_Tf2-1"/>
</dbReference>
<name>A0A9K3DTE2_HELAN</name>
<reference evidence="2" key="1">
    <citation type="journal article" date="2017" name="Nature">
        <title>The sunflower genome provides insights into oil metabolism, flowering and Asterid evolution.</title>
        <authorList>
            <person name="Badouin H."/>
            <person name="Gouzy J."/>
            <person name="Grassa C.J."/>
            <person name="Murat F."/>
            <person name="Staton S.E."/>
            <person name="Cottret L."/>
            <person name="Lelandais-Briere C."/>
            <person name="Owens G.L."/>
            <person name="Carrere S."/>
            <person name="Mayjonade B."/>
            <person name="Legrand L."/>
            <person name="Gill N."/>
            <person name="Kane N.C."/>
            <person name="Bowers J.E."/>
            <person name="Hubner S."/>
            <person name="Bellec A."/>
            <person name="Berard A."/>
            <person name="Berges H."/>
            <person name="Blanchet N."/>
            <person name="Boniface M.C."/>
            <person name="Brunel D."/>
            <person name="Catrice O."/>
            <person name="Chaidir N."/>
            <person name="Claudel C."/>
            <person name="Donnadieu C."/>
            <person name="Faraut T."/>
            <person name="Fievet G."/>
            <person name="Helmstetter N."/>
            <person name="King M."/>
            <person name="Knapp S.J."/>
            <person name="Lai Z."/>
            <person name="Le Paslier M.C."/>
            <person name="Lippi Y."/>
            <person name="Lorenzon L."/>
            <person name="Mandel J.R."/>
            <person name="Marage G."/>
            <person name="Marchand G."/>
            <person name="Marquand E."/>
            <person name="Bret-Mestries E."/>
            <person name="Morien E."/>
            <person name="Nambeesan S."/>
            <person name="Nguyen T."/>
            <person name="Pegot-Espagnet P."/>
            <person name="Pouilly N."/>
            <person name="Raftis F."/>
            <person name="Sallet E."/>
            <person name="Schiex T."/>
            <person name="Thomas J."/>
            <person name="Vandecasteele C."/>
            <person name="Vares D."/>
            <person name="Vear F."/>
            <person name="Vautrin S."/>
            <person name="Crespi M."/>
            <person name="Mangin B."/>
            <person name="Burke J.M."/>
            <person name="Salse J."/>
            <person name="Munos S."/>
            <person name="Vincourt P."/>
            <person name="Rieseberg L.H."/>
            <person name="Langlade N.B."/>
        </authorList>
    </citation>
    <scope>NUCLEOTIDE SEQUENCE</scope>
    <source>
        <tissue evidence="2">Leaves</tissue>
    </source>
</reference>
<comment type="caution">
    <text evidence="2">The sequence shown here is derived from an EMBL/GenBank/DDBJ whole genome shotgun (WGS) entry which is preliminary data.</text>
</comment>
<keyword evidence="3" id="KW-1185">Reference proteome</keyword>
<evidence type="ECO:0000259" key="1">
    <source>
        <dbReference type="Pfam" id="PF24626"/>
    </source>
</evidence>
<protein>
    <recommendedName>
        <fullName evidence="1">Tf2-1-like SH3-like domain-containing protein</fullName>
    </recommendedName>
</protein>
<accession>A0A9K3DTE2</accession>